<protein>
    <submittedName>
        <fullName evidence="10">Chromatin assembly factor 1 subunit A</fullName>
    </submittedName>
</protein>
<dbReference type="STRING" id="407821.A0A087TXH0"/>
<feature type="region of interest" description="Disordered" evidence="7">
    <location>
        <begin position="1"/>
        <end position="39"/>
    </location>
</feature>
<feature type="compositionally biased region" description="Basic and acidic residues" evidence="7">
    <location>
        <begin position="380"/>
        <end position="419"/>
    </location>
</feature>
<feature type="region of interest" description="Disordered" evidence="7">
    <location>
        <begin position="269"/>
        <end position="419"/>
    </location>
</feature>
<feature type="domain" description="Chromatin assembly factor 1 p150 subunit acidic region" evidence="8">
    <location>
        <begin position="388"/>
        <end position="462"/>
    </location>
</feature>
<dbReference type="GO" id="GO:0005634">
    <property type="term" value="C:nucleus"/>
    <property type="evidence" value="ECO:0007669"/>
    <property type="project" value="UniProtKB-SubCell"/>
</dbReference>
<evidence type="ECO:0000256" key="3">
    <source>
        <dbReference type="ARBA" id="ARBA00022763"/>
    </source>
</evidence>
<dbReference type="GO" id="GO:0033186">
    <property type="term" value="C:CAF-1 complex"/>
    <property type="evidence" value="ECO:0007669"/>
    <property type="project" value="TreeGrafter"/>
</dbReference>
<reference evidence="10 11" key="1">
    <citation type="submission" date="2013-11" db="EMBL/GenBank/DDBJ databases">
        <title>Genome sequencing of Stegodyphus mimosarum.</title>
        <authorList>
            <person name="Bechsgaard J."/>
        </authorList>
    </citation>
    <scope>NUCLEOTIDE SEQUENCE [LARGE SCALE GENOMIC DNA]</scope>
</reference>
<dbReference type="GO" id="GO:0006334">
    <property type="term" value="P:nucleosome assembly"/>
    <property type="evidence" value="ECO:0007669"/>
    <property type="project" value="TreeGrafter"/>
</dbReference>
<feature type="non-terminal residue" evidence="10">
    <location>
        <position position="844"/>
    </location>
</feature>
<sequence>MALSGKKTPLKNMDIKTAFQMSSARKRKASSPKSSEIDAKNVKLCCKETEIAENDLEVKPEVLLESVENAECKENKHLNVAKDEISSNINKNKSSSGNSKNLQDVKRLENSKNSDSSEDVISEDNAKTESVKSSEVFNSNSISIKDEMANEDDKIENESKTVIDCKHEVLSASNSAEVKKEVSNNVKSKKRKLALKTNNENPQNINNRQESSDDFAICDGNSSTDNADSSEVFNSNNVSIDEEILNHEDKTEDDIEIVKDCECASTHVVEVKEKSSSATKVKKRKRMTPEEAKKKAEEREQKQIEQQMKREELEAKRRERQLEKEKKFKERQMRKQLEEQERKERERLKQEKKEQEEKEKLQKLKEKEEKNKMRQMMLEMKLEEKKKKEEMRLKREEELKKAEEEKRKAKLEKEQKEKEKNERAKAVFAKFFLKGDSHSSPPVSQALGKEGAFRPFEVSGHMILAPVVPQAAQERFDKDRLDHFLQFQDGKELYLQILKSGSYHDVRRRKRERKLKTCEADVILDKSEEAHLTMTAKLLQFSENVRPPYWGTWRKKSKNVRPRHPFGEDSSLDYTVDSDEEWDEGGPGESLSGTEAEDESEDDYEVDNDFFVPHGYLSAEEEKEDDGEVVNDPEKQKALLKIKLQEFEMERKKKTTELKPIILGCFIENKSDGQESSICKFLEPYAAVIISDTPIPTTFSIKHSEAELKQQSNASERSSPTTFSSVSSKKNVPEEAMPHLIRLVHGNTKKRSTLVQEFQDYWSQYCNQNTADQKVEGNLNPSESAVPDPNTDCDMKNRDEISEAQISNSNRISKAQLSRMIRNIATYGKCLNPPMKKFCWQVLD</sequence>
<feature type="domain" description="Chromatin assembly factor 1 subunit A dimerization" evidence="9">
    <location>
        <begin position="537"/>
        <end position="605"/>
    </location>
</feature>
<feature type="region of interest" description="Disordered" evidence="7">
    <location>
        <begin position="83"/>
        <end position="156"/>
    </location>
</feature>
<feature type="compositionally biased region" description="Low complexity" evidence="7">
    <location>
        <begin position="198"/>
        <end position="207"/>
    </location>
</feature>
<organism evidence="10 11">
    <name type="scientific">Stegodyphus mimosarum</name>
    <name type="common">African social velvet spider</name>
    <dbReference type="NCBI Taxonomy" id="407821"/>
    <lineage>
        <taxon>Eukaryota</taxon>
        <taxon>Metazoa</taxon>
        <taxon>Ecdysozoa</taxon>
        <taxon>Arthropoda</taxon>
        <taxon>Chelicerata</taxon>
        <taxon>Arachnida</taxon>
        <taxon>Araneae</taxon>
        <taxon>Araneomorphae</taxon>
        <taxon>Entelegynae</taxon>
        <taxon>Eresoidea</taxon>
        <taxon>Eresidae</taxon>
        <taxon>Stegodyphus</taxon>
    </lineage>
</organism>
<dbReference type="AlphaFoldDB" id="A0A087TXH0"/>
<feature type="compositionally biased region" description="Basic and acidic residues" evidence="7">
    <location>
        <begin position="144"/>
        <end position="156"/>
    </location>
</feature>
<keyword evidence="2" id="KW-0235">DNA replication</keyword>
<gene>
    <name evidence="10" type="ORF">X975_00564</name>
</gene>
<accession>A0A087TXH0</accession>
<feature type="compositionally biased region" description="Basic and acidic residues" evidence="7">
    <location>
        <begin position="103"/>
        <end position="112"/>
    </location>
</feature>
<evidence type="ECO:0000259" key="8">
    <source>
        <dbReference type="Pfam" id="PF11600"/>
    </source>
</evidence>
<feature type="region of interest" description="Disordered" evidence="7">
    <location>
        <begin position="558"/>
        <end position="603"/>
    </location>
</feature>
<name>A0A087TXH0_STEMI</name>
<keyword evidence="3" id="KW-0227">DNA damage</keyword>
<proteinExistence type="predicted"/>
<feature type="region of interest" description="Disordered" evidence="7">
    <location>
        <begin position="174"/>
        <end position="251"/>
    </location>
</feature>
<dbReference type="InterPro" id="IPR021644">
    <property type="entry name" value="CAF-1_p150_acidic"/>
</dbReference>
<keyword evidence="11" id="KW-1185">Reference proteome</keyword>
<evidence type="ECO:0000256" key="6">
    <source>
        <dbReference type="ARBA" id="ARBA00023242"/>
    </source>
</evidence>
<feature type="compositionally biased region" description="Low complexity" evidence="7">
    <location>
        <begin position="715"/>
        <end position="728"/>
    </location>
</feature>
<evidence type="ECO:0000256" key="1">
    <source>
        <dbReference type="ARBA" id="ARBA00004123"/>
    </source>
</evidence>
<evidence type="ECO:0000259" key="9">
    <source>
        <dbReference type="Pfam" id="PF12253"/>
    </source>
</evidence>
<feature type="compositionally biased region" description="Basic and acidic residues" evidence="7">
    <location>
        <begin position="287"/>
        <end position="372"/>
    </location>
</feature>
<dbReference type="PANTHER" id="PTHR15272:SF0">
    <property type="entry name" value="CHROMATIN ASSEMBLY FACTOR 1 SUBUNIT A"/>
    <property type="match status" value="1"/>
</dbReference>
<dbReference type="EMBL" id="KK117202">
    <property type="protein sequence ID" value="KFM69809.1"/>
    <property type="molecule type" value="Genomic_DNA"/>
</dbReference>
<feature type="compositionally biased region" description="Polar residues" evidence="7">
    <location>
        <begin position="133"/>
        <end position="143"/>
    </location>
</feature>
<dbReference type="Proteomes" id="UP000054359">
    <property type="component" value="Unassembled WGS sequence"/>
</dbReference>
<feature type="compositionally biased region" description="Low complexity" evidence="7">
    <location>
        <begin position="86"/>
        <end position="101"/>
    </location>
</feature>
<dbReference type="InterPro" id="IPR022043">
    <property type="entry name" value="CAF1A_DD"/>
</dbReference>
<evidence type="ECO:0000256" key="2">
    <source>
        <dbReference type="ARBA" id="ARBA00022705"/>
    </source>
</evidence>
<dbReference type="OrthoDB" id="79480at2759"/>
<keyword evidence="6" id="KW-0539">Nucleus</keyword>
<feature type="compositionally biased region" description="Polar residues" evidence="7">
    <location>
        <begin position="220"/>
        <end position="239"/>
    </location>
</feature>
<evidence type="ECO:0000256" key="5">
    <source>
        <dbReference type="ARBA" id="ARBA00023204"/>
    </source>
</evidence>
<dbReference type="Pfam" id="PF12253">
    <property type="entry name" value="CAF1A_dimeriz"/>
    <property type="match status" value="1"/>
</dbReference>
<evidence type="ECO:0000256" key="4">
    <source>
        <dbReference type="ARBA" id="ARBA00023186"/>
    </source>
</evidence>
<feature type="compositionally biased region" description="Acidic residues" evidence="7">
    <location>
        <begin position="576"/>
        <end position="586"/>
    </location>
</feature>
<dbReference type="OMA" id="LENCACK"/>
<feature type="region of interest" description="Disordered" evidence="7">
    <location>
        <begin position="706"/>
        <end position="731"/>
    </location>
</feature>
<comment type="subcellular location">
    <subcellularLocation>
        <location evidence="1">Nucleus</location>
    </subcellularLocation>
</comment>
<dbReference type="GO" id="GO:0006281">
    <property type="term" value="P:DNA repair"/>
    <property type="evidence" value="ECO:0007669"/>
    <property type="project" value="UniProtKB-KW"/>
</dbReference>
<keyword evidence="5" id="KW-0234">DNA repair</keyword>
<evidence type="ECO:0000313" key="10">
    <source>
        <dbReference type="EMBL" id="KFM69809.1"/>
    </source>
</evidence>
<dbReference type="PANTHER" id="PTHR15272">
    <property type="entry name" value="CHROMATIN ASSEMBLY FACTOR 1 SUBUNIT A CAF-1 SUBUNIT A"/>
    <property type="match status" value="1"/>
</dbReference>
<keyword evidence="4" id="KW-0143">Chaperone</keyword>
<dbReference type="Pfam" id="PF11600">
    <property type="entry name" value="CAF1A_acidic"/>
    <property type="match status" value="1"/>
</dbReference>
<evidence type="ECO:0000256" key="7">
    <source>
        <dbReference type="SAM" id="MobiDB-lite"/>
    </source>
</evidence>
<evidence type="ECO:0000313" key="11">
    <source>
        <dbReference type="Proteomes" id="UP000054359"/>
    </source>
</evidence>
<dbReference type="GO" id="GO:0006260">
    <property type="term" value="P:DNA replication"/>
    <property type="evidence" value="ECO:0007669"/>
    <property type="project" value="UniProtKB-KW"/>
</dbReference>